<dbReference type="InterPro" id="IPR002068">
    <property type="entry name" value="A-crystallin/Hsp20_dom"/>
</dbReference>
<reference evidence="5 7" key="2">
    <citation type="submission" date="2015-07" db="EMBL/GenBank/DDBJ databases">
        <title>Whole genome sequence of Ardenticatena maritima DSM 23922.</title>
        <authorList>
            <person name="Hemp J."/>
            <person name="Ward L.M."/>
            <person name="Pace L.A."/>
            <person name="Fischer W.W."/>
        </authorList>
    </citation>
    <scope>NUCLEOTIDE SEQUENCE [LARGE SCALE GENOMIC DNA]</scope>
    <source>
        <strain evidence="5 7">110S</strain>
    </source>
</reference>
<name>A0A0M9UCN3_9CHLR</name>
<evidence type="ECO:0000313" key="6">
    <source>
        <dbReference type="Proteomes" id="UP000037784"/>
    </source>
</evidence>
<dbReference type="SUPFAM" id="SSF49764">
    <property type="entry name" value="HSP20-like chaperones"/>
    <property type="match status" value="1"/>
</dbReference>
<sequence length="145" mass="16780">MLNRWDPFREMMTLRDAMNRLLEESFMTPTTRTVAETIYRLPVDVWETPDAFVVQAVVPGLSHEDINIEYSDGSLVISGEIPFVEHENATYHLRERWYGKFQRVLTFPTPIDADKIEAELENGILTITLPKTEDVKPRRITVKSA</sequence>
<feature type="domain" description="SHSP" evidence="3">
    <location>
        <begin position="34"/>
        <end position="145"/>
    </location>
</feature>
<dbReference type="InterPro" id="IPR008978">
    <property type="entry name" value="HSP20-like_chaperone"/>
</dbReference>
<dbReference type="PROSITE" id="PS01031">
    <property type="entry name" value="SHSP"/>
    <property type="match status" value="1"/>
</dbReference>
<protein>
    <submittedName>
        <fullName evidence="4">HSP20 family protein</fullName>
    </submittedName>
</protein>
<proteinExistence type="inferred from homology"/>
<evidence type="ECO:0000256" key="2">
    <source>
        <dbReference type="RuleBase" id="RU003616"/>
    </source>
</evidence>
<dbReference type="Proteomes" id="UP000050502">
    <property type="component" value="Unassembled WGS sequence"/>
</dbReference>
<accession>A0A0M9UCN3</accession>
<dbReference type="EMBL" id="LGKN01000003">
    <property type="protein sequence ID" value="KPL89119.1"/>
    <property type="molecule type" value="Genomic_DNA"/>
</dbReference>
<dbReference type="Proteomes" id="UP000037784">
    <property type="component" value="Unassembled WGS sequence"/>
</dbReference>
<evidence type="ECO:0000256" key="1">
    <source>
        <dbReference type="PROSITE-ProRule" id="PRU00285"/>
    </source>
</evidence>
<comment type="similarity">
    <text evidence="1 2">Belongs to the small heat shock protein (HSP20) family.</text>
</comment>
<dbReference type="RefSeq" id="WP_054493019.1">
    <property type="nucleotide sequence ID" value="NZ_BBZA01000116.1"/>
</dbReference>
<dbReference type="InterPro" id="IPR031107">
    <property type="entry name" value="Small_HSP"/>
</dbReference>
<reference evidence="6" key="3">
    <citation type="submission" date="2015-08" db="EMBL/GenBank/DDBJ databases">
        <title>Draft Genome Sequence of a Heterotrophic Facultative Anaerobic Bacterium Ardenticatena maritima Strain 110S.</title>
        <authorList>
            <person name="Kawaichi S."/>
            <person name="Yoshida T."/>
            <person name="Sako Y."/>
            <person name="Nakamura R."/>
        </authorList>
    </citation>
    <scope>NUCLEOTIDE SEQUENCE [LARGE SCALE GENOMIC DNA]</scope>
    <source>
        <strain evidence="6">110S</strain>
    </source>
</reference>
<evidence type="ECO:0000259" key="3">
    <source>
        <dbReference type="PROSITE" id="PS01031"/>
    </source>
</evidence>
<gene>
    <name evidence="4" type="ORF">ARMA_1567</name>
    <name evidence="5" type="ORF">SE16_00870</name>
</gene>
<dbReference type="PANTHER" id="PTHR11527">
    <property type="entry name" value="HEAT-SHOCK PROTEIN 20 FAMILY MEMBER"/>
    <property type="match status" value="1"/>
</dbReference>
<dbReference type="STRING" id="872965.SE16_00870"/>
<dbReference type="Gene3D" id="2.60.40.790">
    <property type="match status" value="1"/>
</dbReference>
<evidence type="ECO:0000313" key="7">
    <source>
        <dbReference type="Proteomes" id="UP000050502"/>
    </source>
</evidence>
<reference evidence="4 6" key="1">
    <citation type="journal article" date="2015" name="Genome Announc.">
        <title>Draft Genome Sequence of a Heterotrophic Facultative Anaerobic Thermophilic Bacterium, Ardenticatena maritima Strain 110ST.</title>
        <authorList>
            <person name="Kawaichi S."/>
            <person name="Yoshida T."/>
            <person name="Sako Y."/>
            <person name="Nakamura R."/>
        </authorList>
    </citation>
    <scope>NUCLEOTIDE SEQUENCE [LARGE SCALE GENOMIC DNA]</scope>
    <source>
        <strain evidence="4 6">110S</strain>
    </source>
</reference>
<organism evidence="4 6">
    <name type="scientific">Ardenticatena maritima</name>
    <dbReference type="NCBI Taxonomy" id="872965"/>
    <lineage>
        <taxon>Bacteria</taxon>
        <taxon>Bacillati</taxon>
        <taxon>Chloroflexota</taxon>
        <taxon>Ardenticatenia</taxon>
        <taxon>Ardenticatenales</taxon>
        <taxon>Ardenticatenaceae</taxon>
        <taxon>Ardenticatena</taxon>
    </lineage>
</organism>
<dbReference type="OrthoDB" id="9811615at2"/>
<keyword evidence="6" id="KW-1185">Reference proteome</keyword>
<comment type="caution">
    <text evidence="4">The sequence shown here is derived from an EMBL/GenBank/DDBJ whole genome shotgun (WGS) entry which is preliminary data.</text>
</comment>
<evidence type="ECO:0000313" key="4">
    <source>
        <dbReference type="EMBL" id="GAP63144.1"/>
    </source>
</evidence>
<evidence type="ECO:0000313" key="5">
    <source>
        <dbReference type="EMBL" id="KPL89119.1"/>
    </source>
</evidence>
<dbReference type="EMBL" id="BBZA01000116">
    <property type="protein sequence ID" value="GAP63144.1"/>
    <property type="molecule type" value="Genomic_DNA"/>
</dbReference>
<dbReference type="AlphaFoldDB" id="A0A0M9UCN3"/>
<dbReference type="Pfam" id="PF00011">
    <property type="entry name" value="HSP20"/>
    <property type="match status" value="1"/>
</dbReference>
<dbReference type="CDD" id="cd06464">
    <property type="entry name" value="ACD_sHsps-like"/>
    <property type="match status" value="1"/>
</dbReference>
<dbReference type="FunCoup" id="A0A0M9UCN3">
    <property type="interactions" value="13"/>
</dbReference>
<dbReference type="InParanoid" id="A0A0M9UCN3"/>